<dbReference type="InterPro" id="IPR050553">
    <property type="entry name" value="Thioredoxin_ResA/DsbE_sf"/>
</dbReference>
<dbReference type="AlphaFoldDB" id="A0A4Y8SAW9"/>
<dbReference type="SUPFAM" id="SSF52833">
    <property type="entry name" value="Thioredoxin-like"/>
    <property type="match status" value="1"/>
</dbReference>
<keyword evidence="8" id="KW-1185">Reference proteome</keyword>
<comment type="subcellular location">
    <subcellularLocation>
        <location evidence="1">Cell envelope</location>
    </subcellularLocation>
</comment>
<reference evidence="7 8" key="1">
    <citation type="journal article" date="2017" name="Int. J. Syst. Evol. Microbiol.">
        <title>Mucilaginibacterpsychrotolerans sp. nov., isolated from peatlands.</title>
        <authorList>
            <person name="Deng Y."/>
            <person name="Shen L."/>
            <person name="Xu B."/>
            <person name="Liu Y."/>
            <person name="Gu Z."/>
            <person name="Liu H."/>
            <person name="Zhou Y."/>
        </authorList>
    </citation>
    <scope>NUCLEOTIDE SEQUENCE [LARGE SCALE GENOMIC DNA]</scope>
    <source>
        <strain evidence="7 8">NH7-4</strain>
    </source>
</reference>
<evidence type="ECO:0000313" key="8">
    <source>
        <dbReference type="Proteomes" id="UP000297540"/>
    </source>
</evidence>
<dbReference type="Pfam" id="PF08534">
    <property type="entry name" value="Redoxin"/>
    <property type="match status" value="1"/>
</dbReference>
<dbReference type="InterPro" id="IPR013766">
    <property type="entry name" value="Thioredoxin_domain"/>
</dbReference>
<evidence type="ECO:0000256" key="5">
    <source>
        <dbReference type="SAM" id="SignalP"/>
    </source>
</evidence>
<dbReference type="PANTHER" id="PTHR42852">
    <property type="entry name" value="THIOL:DISULFIDE INTERCHANGE PROTEIN DSBE"/>
    <property type="match status" value="1"/>
</dbReference>
<evidence type="ECO:0000313" key="7">
    <source>
        <dbReference type="EMBL" id="TFF36128.1"/>
    </source>
</evidence>
<keyword evidence="3" id="KW-1015">Disulfide bond</keyword>
<evidence type="ECO:0000256" key="3">
    <source>
        <dbReference type="ARBA" id="ARBA00023157"/>
    </source>
</evidence>
<evidence type="ECO:0000256" key="2">
    <source>
        <dbReference type="ARBA" id="ARBA00022748"/>
    </source>
</evidence>
<dbReference type="CDD" id="cd02966">
    <property type="entry name" value="TlpA_like_family"/>
    <property type="match status" value="1"/>
</dbReference>
<keyword evidence="4" id="KW-0676">Redox-active center</keyword>
<comment type="caution">
    <text evidence="7">The sequence shown here is derived from an EMBL/GenBank/DDBJ whole genome shotgun (WGS) entry which is preliminary data.</text>
</comment>
<dbReference type="Proteomes" id="UP000297540">
    <property type="component" value="Unassembled WGS sequence"/>
</dbReference>
<dbReference type="GO" id="GO:0017004">
    <property type="term" value="P:cytochrome complex assembly"/>
    <property type="evidence" value="ECO:0007669"/>
    <property type="project" value="UniProtKB-KW"/>
</dbReference>
<dbReference type="PANTHER" id="PTHR42852:SF6">
    <property type="entry name" value="THIOL:DISULFIDE INTERCHANGE PROTEIN DSBE"/>
    <property type="match status" value="1"/>
</dbReference>
<dbReference type="PROSITE" id="PS51352">
    <property type="entry name" value="THIOREDOXIN_2"/>
    <property type="match status" value="1"/>
</dbReference>
<name>A0A4Y8SAW9_9SPHI</name>
<feature type="domain" description="Thioredoxin" evidence="6">
    <location>
        <begin position="509"/>
        <end position="657"/>
    </location>
</feature>
<dbReference type="Gene3D" id="3.40.30.10">
    <property type="entry name" value="Glutaredoxin"/>
    <property type="match status" value="1"/>
</dbReference>
<keyword evidence="5" id="KW-0732">Signal</keyword>
<evidence type="ECO:0000256" key="4">
    <source>
        <dbReference type="ARBA" id="ARBA00023284"/>
    </source>
</evidence>
<protein>
    <submittedName>
        <fullName evidence="7">TlpA family protein disulfide reductase</fullName>
    </submittedName>
</protein>
<dbReference type="OrthoDB" id="1120316at2"/>
<feature type="signal peptide" evidence="5">
    <location>
        <begin position="1"/>
        <end position="18"/>
    </location>
</feature>
<gene>
    <name evidence="7" type="ORF">E2R66_16415</name>
</gene>
<feature type="chain" id="PRO_5021505794" evidence="5">
    <location>
        <begin position="19"/>
        <end position="657"/>
    </location>
</feature>
<accession>A0A4Y8SAW9</accession>
<keyword evidence="2" id="KW-0201">Cytochrome c-type biogenesis</keyword>
<proteinExistence type="predicted"/>
<organism evidence="7 8">
    <name type="scientific">Mucilaginibacter psychrotolerans</name>
    <dbReference type="NCBI Taxonomy" id="1524096"/>
    <lineage>
        <taxon>Bacteria</taxon>
        <taxon>Pseudomonadati</taxon>
        <taxon>Bacteroidota</taxon>
        <taxon>Sphingobacteriia</taxon>
        <taxon>Sphingobacteriales</taxon>
        <taxon>Sphingobacteriaceae</taxon>
        <taxon>Mucilaginibacter</taxon>
    </lineage>
</organism>
<evidence type="ECO:0000256" key="1">
    <source>
        <dbReference type="ARBA" id="ARBA00004196"/>
    </source>
</evidence>
<dbReference type="RefSeq" id="WP_133232464.1">
    <property type="nucleotide sequence ID" value="NZ_SOZE01000017.1"/>
</dbReference>
<dbReference type="GO" id="GO:0030313">
    <property type="term" value="C:cell envelope"/>
    <property type="evidence" value="ECO:0007669"/>
    <property type="project" value="UniProtKB-SubCell"/>
</dbReference>
<sequence>MRWSLFVVFITIACSSQAKTTLQQEIEGNWLSSKNILDYGFFEKYAIVNGSILYYEKIGQRNKAVVITFKNSGIKLFVKKINNNSISVVNNGLRSILTNQKSDNPNFGSNAAVFSPFFKQAFFYLSGVVKGYNPRFAGFKYVRLIHQNFISVNNDEVLLTEIKPDGSFAINIPISNPKEILIQFGDFTTSIYATPGGNLVVYTEYQVPPGLRSDPGQINDFLDSRILFSGKDALINTERKMYLTHFYGIWTSPELDKQKVNLNATEFKLFRLRDRTKQLTDLHSFTARYHCSFKFERLLTNYIDYTAGIDILSSVANNAKNTSKVEDGYFSFTDSIKLNNPDALITGQYNEFLRSWFLVNFNVLKPSVKSLLEATRNSGYEIEPEDAAFITNYYKINKNIDSKDFDSLSEDKKTKLRNILIKYDAALDIGVRQMYAEIHKADRLKAISLAEMQNPDGIGKDILLGKLGAFQLEEGRQLSDTDIAYFRNKISNKKIFAWLMDASKILKSNLANTKINPVIVDNTVLAEGNKFFKDLIGKYKGKVIYIDFWAPWCGPCMAEMPYSKKLQQQFTGKPVVFLYLGMQCSKDSWQKTIKAQNMKGEHYLLSKDEDLILSKMFRVNGIPHYGLVDRSGKIYDADAMRPSDFEHLASQIDFLLK</sequence>
<dbReference type="InterPro" id="IPR036249">
    <property type="entry name" value="Thioredoxin-like_sf"/>
</dbReference>
<dbReference type="EMBL" id="SOZE01000017">
    <property type="protein sequence ID" value="TFF36128.1"/>
    <property type="molecule type" value="Genomic_DNA"/>
</dbReference>
<evidence type="ECO:0000259" key="6">
    <source>
        <dbReference type="PROSITE" id="PS51352"/>
    </source>
</evidence>
<dbReference type="InterPro" id="IPR013740">
    <property type="entry name" value="Redoxin"/>
</dbReference>